<feature type="signal peptide" evidence="2">
    <location>
        <begin position="1"/>
        <end position="19"/>
    </location>
</feature>
<organism evidence="3 4">
    <name type="scientific">Streptococcus sanguinis (strain SK36)</name>
    <dbReference type="NCBI Taxonomy" id="388919"/>
    <lineage>
        <taxon>Bacteria</taxon>
        <taxon>Bacillati</taxon>
        <taxon>Bacillota</taxon>
        <taxon>Bacilli</taxon>
        <taxon>Lactobacillales</taxon>
        <taxon>Streptococcaceae</taxon>
        <taxon>Streptococcus</taxon>
    </lineage>
</organism>
<dbReference type="EMBL" id="CP000387">
    <property type="protein sequence ID" value="ABN43604.1"/>
    <property type="molecule type" value="Genomic_DNA"/>
</dbReference>
<dbReference type="AlphaFoldDB" id="A3CK99"/>
<keyword evidence="2" id="KW-0732">Signal</keyword>
<feature type="chain" id="PRO_5039045946" description="Lipoprotein" evidence="2">
    <location>
        <begin position="20"/>
        <end position="59"/>
    </location>
</feature>
<accession>A3CK99</accession>
<gene>
    <name evidence="3" type="ordered locus">SSA_0142</name>
</gene>
<keyword evidence="4" id="KW-1185">Reference proteome</keyword>
<reference evidence="3 4" key="1">
    <citation type="journal article" date="2007" name="J. Bacteriol.">
        <title>Genome of the opportunistic pathogen Streptococcus sanguinis.</title>
        <authorList>
            <person name="Xu P."/>
            <person name="Alves J.M."/>
            <person name="Kitten T."/>
            <person name="Brown A."/>
            <person name="Chen Z."/>
            <person name="Ozaki L.S."/>
            <person name="Manque P."/>
            <person name="Ge X."/>
            <person name="Serrano M.G."/>
            <person name="Puiu D."/>
            <person name="Hendricks S."/>
            <person name="Wang Y."/>
            <person name="Chaplin M.D."/>
            <person name="Akan D."/>
            <person name="Paik S."/>
            <person name="Peterson D.L."/>
            <person name="Macrina F.L."/>
            <person name="Buck G.A."/>
        </authorList>
    </citation>
    <scope>NUCLEOTIDE SEQUENCE [LARGE SCALE GENOMIC DNA]</scope>
    <source>
        <strain evidence="3 4">SK36</strain>
    </source>
</reference>
<evidence type="ECO:0000313" key="3">
    <source>
        <dbReference type="EMBL" id="ABN43604.1"/>
    </source>
</evidence>
<evidence type="ECO:0000313" key="4">
    <source>
        <dbReference type="Proteomes" id="UP000002148"/>
    </source>
</evidence>
<feature type="compositionally biased region" description="Polar residues" evidence="1">
    <location>
        <begin position="49"/>
        <end position="59"/>
    </location>
</feature>
<feature type="compositionally biased region" description="Low complexity" evidence="1">
    <location>
        <begin position="32"/>
        <end position="43"/>
    </location>
</feature>
<dbReference type="STRING" id="388919.SSA_0142"/>
<dbReference type="Proteomes" id="UP000002148">
    <property type="component" value="Chromosome"/>
</dbReference>
<proteinExistence type="predicted"/>
<evidence type="ECO:0000256" key="1">
    <source>
        <dbReference type="SAM" id="MobiDB-lite"/>
    </source>
</evidence>
<name>A3CK99_STRSV</name>
<feature type="region of interest" description="Disordered" evidence="1">
    <location>
        <begin position="24"/>
        <end position="59"/>
    </location>
</feature>
<dbReference type="HOGENOM" id="CLU_2959045_0_0_9"/>
<sequence>MKKKALPFLLAGAALLAMTACSNGSATNQSETTTSSTGSVTSSGGAGIQSINCSSIFSS</sequence>
<evidence type="ECO:0008006" key="5">
    <source>
        <dbReference type="Google" id="ProtNLM"/>
    </source>
</evidence>
<protein>
    <recommendedName>
        <fullName evidence="5">Lipoprotein</fullName>
    </recommendedName>
</protein>
<dbReference type="KEGG" id="ssa:SSA_0142"/>
<dbReference type="PROSITE" id="PS51257">
    <property type="entry name" value="PROKAR_LIPOPROTEIN"/>
    <property type="match status" value="1"/>
</dbReference>
<evidence type="ECO:0000256" key="2">
    <source>
        <dbReference type="SAM" id="SignalP"/>
    </source>
</evidence>